<keyword evidence="3" id="KW-0808">Transferase</keyword>
<gene>
    <name evidence="10" type="ORF">BSZ32_14060</name>
</gene>
<name>A0A2S7U3A9_9BACT</name>
<dbReference type="SUPFAM" id="SSF141523">
    <property type="entry name" value="L,D-transpeptidase catalytic domain-like"/>
    <property type="match status" value="1"/>
</dbReference>
<dbReference type="OrthoDB" id="189120at2"/>
<evidence type="ECO:0000313" key="10">
    <source>
        <dbReference type="EMBL" id="PQJ29506.1"/>
    </source>
</evidence>
<protein>
    <recommendedName>
        <fullName evidence="9">L,D-TPase catalytic domain-containing protein</fullName>
    </recommendedName>
</protein>
<feature type="chain" id="PRO_5015654107" description="L,D-TPase catalytic domain-containing protein" evidence="8">
    <location>
        <begin position="22"/>
        <end position="209"/>
    </location>
</feature>
<sequence>MKSLLLVATLASALLFSSCYPYDPYYKGTSNYGGSSYLSGFDQTQAGQAPIQHNGQVAAKGYWDGDGVTGSPKIRINLDDQRAYYFKGDTLVGVTPISTGTDGHGTQRGRYKVTQKDIDHESSLYGVIKNVETGETIIRDASTRRDKAGAGEVFVHAPMPHFMRFNGAIGMHAGFLPGYPASHGCVRMPKNMAQKFFDNTPHGTPVIVE</sequence>
<dbReference type="InterPro" id="IPR038063">
    <property type="entry name" value="Transpep_catalytic_dom"/>
</dbReference>
<dbReference type="AlphaFoldDB" id="A0A2S7U3A9"/>
<keyword evidence="4 7" id="KW-0133">Cell shape</keyword>
<dbReference type="GO" id="GO:0071972">
    <property type="term" value="F:peptidoglycan L,D-transpeptidase activity"/>
    <property type="evidence" value="ECO:0007669"/>
    <property type="project" value="TreeGrafter"/>
</dbReference>
<dbReference type="Gene3D" id="2.40.440.10">
    <property type="entry name" value="L,D-transpeptidase catalytic domain-like"/>
    <property type="match status" value="1"/>
</dbReference>
<keyword evidence="6 7" id="KW-0961">Cell wall biogenesis/degradation</keyword>
<evidence type="ECO:0000256" key="6">
    <source>
        <dbReference type="ARBA" id="ARBA00023316"/>
    </source>
</evidence>
<comment type="pathway">
    <text evidence="1 7">Cell wall biogenesis; peptidoglycan biosynthesis.</text>
</comment>
<feature type="active site" description="Nucleophile" evidence="7">
    <location>
        <position position="185"/>
    </location>
</feature>
<evidence type="ECO:0000256" key="4">
    <source>
        <dbReference type="ARBA" id="ARBA00022960"/>
    </source>
</evidence>
<evidence type="ECO:0000256" key="1">
    <source>
        <dbReference type="ARBA" id="ARBA00004752"/>
    </source>
</evidence>
<feature type="active site" description="Proton donor/acceptor" evidence="7">
    <location>
        <position position="172"/>
    </location>
</feature>
<dbReference type="InterPro" id="IPR005490">
    <property type="entry name" value="LD_TPept_cat_dom"/>
</dbReference>
<evidence type="ECO:0000256" key="2">
    <source>
        <dbReference type="ARBA" id="ARBA00005992"/>
    </source>
</evidence>
<comment type="caution">
    <text evidence="10">The sequence shown here is derived from an EMBL/GenBank/DDBJ whole genome shotgun (WGS) entry which is preliminary data.</text>
</comment>
<dbReference type="GO" id="GO:0016740">
    <property type="term" value="F:transferase activity"/>
    <property type="evidence" value="ECO:0007669"/>
    <property type="project" value="UniProtKB-KW"/>
</dbReference>
<dbReference type="GO" id="GO:0018104">
    <property type="term" value="P:peptidoglycan-protein cross-linking"/>
    <property type="evidence" value="ECO:0007669"/>
    <property type="project" value="TreeGrafter"/>
</dbReference>
<feature type="signal peptide" evidence="8">
    <location>
        <begin position="1"/>
        <end position="21"/>
    </location>
</feature>
<keyword evidence="11" id="KW-1185">Reference proteome</keyword>
<organism evidence="10 11">
    <name type="scientific">Rubritalea profundi</name>
    <dbReference type="NCBI Taxonomy" id="1658618"/>
    <lineage>
        <taxon>Bacteria</taxon>
        <taxon>Pseudomonadati</taxon>
        <taxon>Verrucomicrobiota</taxon>
        <taxon>Verrucomicrobiia</taxon>
        <taxon>Verrucomicrobiales</taxon>
        <taxon>Rubritaleaceae</taxon>
        <taxon>Rubritalea</taxon>
    </lineage>
</organism>
<dbReference type="PROSITE" id="PS51257">
    <property type="entry name" value="PROKAR_LIPOPROTEIN"/>
    <property type="match status" value="1"/>
</dbReference>
<evidence type="ECO:0000313" key="11">
    <source>
        <dbReference type="Proteomes" id="UP000239907"/>
    </source>
</evidence>
<dbReference type="GO" id="GO:0071555">
    <property type="term" value="P:cell wall organization"/>
    <property type="evidence" value="ECO:0007669"/>
    <property type="project" value="UniProtKB-UniRule"/>
</dbReference>
<reference evidence="10 11" key="1">
    <citation type="submission" date="2016-12" db="EMBL/GenBank/DDBJ databases">
        <title>Study of bacterial adaptation to deep sea.</title>
        <authorList>
            <person name="Song J."/>
            <person name="Yoshizawa S."/>
            <person name="Kogure K."/>
        </authorList>
    </citation>
    <scope>NUCLEOTIDE SEQUENCE [LARGE SCALE GENOMIC DNA]</scope>
    <source>
        <strain evidence="10 11">SAORIC-165</strain>
    </source>
</reference>
<evidence type="ECO:0000256" key="8">
    <source>
        <dbReference type="SAM" id="SignalP"/>
    </source>
</evidence>
<dbReference type="PROSITE" id="PS52029">
    <property type="entry name" value="LD_TPASE"/>
    <property type="match status" value="1"/>
</dbReference>
<dbReference type="GO" id="GO:0008360">
    <property type="term" value="P:regulation of cell shape"/>
    <property type="evidence" value="ECO:0007669"/>
    <property type="project" value="UniProtKB-UniRule"/>
</dbReference>
<dbReference type="PANTHER" id="PTHR30582:SF2">
    <property type="entry name" value="L,D-TRANSPEPTIDASE YCIB-RELATED"/>
    <property type="match status" value="1"/>
</dbReference>
<comment type="similarity">
    <text evidence="2">Belongs to the YkuD family.</text>
</comment>
<keyword evidence="5 7" id="KW-0573">Peptidoglycan synthesis</keyword>
<dbReference type="Proteomes" id="UP000239907">
    <property type="component" value="Unassembled WGS sequence"/>
</dbReference>
<keyword evidence="8" id="KW-0732">Signal</keyword>
<dbReference type="GO" id="GO:0005576">
    <property type="term" value="C:extracellular region"/>
    <property type="evidence" value="ECO:0007669"/>
    <property type="project" value="TreeGrafter"/>
</dbReference>
<dbReference type="InterPro" id="IPR050979">
    <property type="entry name" value="LD-transpeptidase"/>
</dbReference>
<evidence type="ECO:0000256" key="3">
    <source>
        <dbReference type="ARBA" id="ARBA00022679"/>
    </source>
</evidence>
<dbReference type="CDD" id="cd16913">
    <property type="entry name" value="YkuD_like"/>
    <property type="match status" value="1"/>
</dbReference>
<dbReference type="EMBL" id="MQWA01000001">
    <property type="protein sequence ID" value="PQJ29506.1"/>
    <property type="molecule type" value="Genomic_DNA"/>
</dbReference>
<accession>A0A2S7U3A9</accession>
<dbReference type="Pfam" id="PF03734">
    <property type="entry name" value="YkuD"/>
    <property type="match status" value="1"/>
</dbReference>
<evidence type="ECO:0000256" key="5">
    <source>
        <dbReference type="ARBA" id="ARBA00022984"/>
    </source>
</evidence>
<evidence type="ECO:0000259" key="9">
    <source>
        <dbReference type="PROSITE" id="PS52029"/>
    </source>
</evidence>
<feature type="domain" description="L,D-TPase catalytic" evidence="9">
    <location>
        <begin position="72"/>
        <end position="209"/>
    </location>
</feature>
<dbReference type="PANTHER" id="PTHR30582">
    <property type="entry name" value="L,D-TRANSPEPTIDASE"/>
    <property type="match status" value="1"/>
</dbReference>
<dbReference type="UniPathway" id="UPA00219"/>
<proteinExistence type="inferred from homology"/>
<dbReference type="RefSeq" id="WP_105044004.1">
    <property type="nucleotide sequence ID" value="NZ_MQWA01000001.1"/>
</dbReference>
<evidence type="ECO:0000256" key="7">
    <source>
        <dbReference type="PROSITE-ProRule" id="PRU01373"/>
    </source>
</evidence>